<dbReference type="Pfam" id="PF07611">
    <property type="entry name" value="DUF1574"/>
    <property type="match status" value="1"/>
</dbReference>
<dbReference type="RefSeq" id="WP_205278743.1">
    <property type="nucleotide sequence ID" value="NZ_JAFFPU010000024.1"/>
</dbReference>
<accession>A0ABS2U880</accession>
<keyword evidence="3" id="KW-1185">Reference proteome</keyword>
<evidence type="ECO:0000313" key="3">
    <source>
        <dbReference type="Proteomes" id="UP000724686"/>
    </source>
</evidence>
<name>A0ABS2U880_9LEPT</name>
<keyword evidence="1" id="KW-0472">Membrane</keyword>
<dbReference type="EMBL" id="JAFFPU010000024">
    <property type="protein sequence ID" value="MBM9576581.1"/>
    <property type="molecule type" value="Genomic_DNA"/>
</dbReference>
<comment type="caution">
    <text evidence="2">The sequence shown here is derived from an EMBL/GenBank/DDBJ whole genome shotgun (WGS) entry which is preliminary data.</text>
</comment>
<gene>
    <name evidence="2" type="ORF">JWG45_05375</name>
</gene>
<keyword evidence="1" id="KW-0812">Transmembrane</keyword>
<evidence type="ECO:0000256" key="1">
    <source>
        <dbReference type="SAM" id="Phobius"/>
    </source>
</evidence>
<organism evidence="2 3">
    <name type="scientific">Leptospira ainlahdjerensis</name>
    <dbReference type="NCBI Taxonomy" id="2810033"/>
    <lineage>
        <taxon>Bacteria</taxon>
        <taxon>Pseudomonadati</taxon>
        <taxon>Spirochaetota</taxon>
        <taxon>Spirochaetia</taxon>
        <taxon>Leptospirales</taxon>
        <taxon>Leptospiraceae</taxon>
        <taxon>Leptospira</taxon>
    </lineage>
</organism>
<proteinExistence type="predicted"/>
<keyword evidence="1" id="KW-1133">Transmembrane helix</keyword>
<evidence type="ECO:0000313" key="2">
    <source>
        <dbReference type="EMBL" id="MBM9576581.1"/>
    </source>
</evidence>
<sequence>MDLLKHKNLLYPILLLFFVWGSLKMISMDMFLSYFLPYSNIERIAYESRLEIMNQLKSEVGSSKEMEYAIIFGTSKSSAFDPNLIREKTNFRNLRTYNFCAPAASVGFHHFWWKQILSFAEEKGNYPKFILIESDAYQLEERSTQISLDHAITPSYLIEDSFDRILNFETPNWEIEDIEYSAIKRIFPVFKYGIKVSAILKNLKKVKLEDGRTERIVNLKKEFSKEFFITTKEKHGSYPNQFIVNTPSHELNQKSKEAITSHFLNFKEKENQIRIFRLLLEEFSVLKIPTILYWPLFHPQLTEGLDKLPKIKKIKDKMITTALDIQMKNPDWILQISDPDKSGRLKCDSFVDPFHLSGGCFPELTNFIFKDSSKFLKN</sequence>
<reference evidence="2 3" key="1">
    <citation type="submission" date="2021-02" db="EMBL/GenBank/DDBJ databases">
        <title>Leptospira ainlahdjerensis sp. nov., Leptospira ainazelensis sp. nov., Leptospira abararensis sp. nov. and Leptospira chreensis sp. nov., four new species isolated from water sources in Algeria.</title>
        <authorList>
            <person name="Amara Korba A."/>
            <person name="Kainiu M."/>
            <person name="Vincent A.T."/>
            <person name="Mariet J.-F."/>
            <person name="Veyrier F.J."/>
            <person name="Goarant C."/>
            <person name="Picardeau M."/>
        </authorList>
    </citation>
    <scope>NUCLEOTIDE SEQUENCE [LARGE SCALE GENOMIC DNA]</scope>
    <source>
        <strain evidence="2 3">201903070</strain>
    </source>
</reference>
<protein>
    <submittedName>
        <fullName evidence="2">DUF1574 family protein</fullName>
    </submittedName>
</protein>
<dbReference type="Proteomes" id="UP000724686">
    <property type="component" value="Unassembled WGS sequence"/>
</dbReference>
<dbReference type="InterPro" id="IPR011468">
    <property type="entry name" value="DUF1574"/>
</dbReference>
<feature type="transmembrane region" description="Helical" evidence="1">
    <location>
        <begin position="9"/>
        <end position="36"/>
    </location>
</feature>